<dbReference type="SUPFAM" id="SSF52402">
    <property type="entry name" value="Adenine nucleotide alpha hydrolases-like"/>
    <property type="match status" value="2"/>
</dbReference>
<dbReference type="RefSeq" id="WP_205459662.1">
    <property type="nucleotide sequence ID" value="NZ_JAFHKK010000024.1"/>
</dbReference>
<evidence type="ECO:0000313" key="3">
    <source>
        <dbReference type="EMBL" id="MBN2965115.1"/>
    </source>
</evidence>
<reference evidence="3" key="1">
    <citation type="submission" date="2021-02" db="EMBL/GenBank/DDBJ databases">
        <title>Sulfurospirillum tamanensis sp. nov.</title>
        <authorList>
            <person name="Frolova A."/>
            <person name="Merkel A."/>
            <person name="Slobodkin A."/>
        </authorList>
    </citation>
    <scope>NUCLEOTIDE SEQUENCE</scope>
    <source>
        <strain evidence="3">T05b</strain>
    </source>
</reference>
<reference evidence="3" key="2">
    <citation type="submission" date="2021-02" db="EMBL/GenBank/DDBJ databases">
        <authorList>
            <person name="Merkel A.Y."/>
        </authorList>
    </citation>
    <scope>NUCLEOTIDE SEQUENCE</scope>
    <source>
        <strain evidence="3">T05b</strain>
    </source>
</reference>
<dbReference type="InterPro" id="IPR014729">
    <property type="entry name" value="Rossmann-like_a/b/a_fold"/>
</dbReference>
<evidence type="ECO:0000259" key="2">
    <source>
        <dbReference type="Pfam" id="PF00582"/>
    </source>
</evidence>
<protein>
    <submittedName>
        <fullName evidence="3">Universal stress protein</fullName>
    </submittedName>
</protein>
<dbReference type="Pfam" id="PF00582">
    <property type="entry name" value="Usp"/>
    <property type="match status" value="1"/>
</dbReference>
<accession>A0ABS2WUD0</accession>
<gene>
    <name evidence="3" type="ORF">JWV37_10005</name>
</gene>
<dbReference type="PANTHER" id="PTHR46268">
    <property type="entry name" value="STRESS RESPONSE PROTEIN NHAX"/>
    <property type="match status" value="1"/>
</dbReference>
<dbReference type="PANTHER" id="PTHR46268:SF6">
    <property type="entry name" value="UNIVERSAL STRESS PROTEIN UP12"/>
    <property type="match status" value="1"/>
</dbReference>
<proteinExistence type="inferred from homology"/>
<dbReference type="Gene3D" id="3.40.50.620">
    <property type="entry name" value="HUPs"/>
    <property type="match status" value="2"/>
</dbReference>
<evidence type="ECO:0000313" key="4">
    <source>
        <dbReference type="Proteomes" id="UP000703590"/>
    </source>
</evidence>
<name>A0ABS2WUD0_9BACT</name>
<comment type="caution">
    <text evidence="3">The sequence shown here is derived from an EMBL/GenBank/DDBJ whole genome shotgun (WGS) entry which is preliminary data.</text>
</comment>
<dbReference type="Proteomes" id="UP000703590">
    <property type="component" value="Unassembled WGS sequence"/>
</dbReference>
<organism evidence="3 4">
    <name type="scientific">Sulfurospirillum tamanense</name>
    <dbReference type="NCBI Taxonomy" id="2813362"/>
    <lineage>
        <taxon>Bacteria</taxon>
        <taxon>Pseudomonadati</taxon>
        <taxon>Campylobacterota</taxon>
        <taxon>Epsilonproteobacteria</taxon>
        <taxon>Campylobacterales</taxon>
        <taxon>Sulfurospirillaceae</taxon>
        <taxon>Sulfurospirillum</taxon>
    </lineage>
</organism>
<dbReference type="EMBL" id="JAFHKK010000024">
    <property type="protein sequence ID" value="MBN2965115.1"/>
    <property type="molecule type" value="Genomic_DNA"/>
</dbReference>
<keyword evidence="4" id="KW-1185">Reference proteome</keyword>
<dbReference type="CDD" id="cd00293">
    <property type="entry name" value="USP-like"/>
    <property type="match status" value="1"/>
</dbReference>
<evidence type="ECO:0000256" key="1">
    <source>
        <dbReference type="ARBA" id="ARBA00008791"/>
    </source>
</evidence>
<comment type="similarity">
    <text evidence="1">Belongs to the universal stress protein A family.</text>
</comment>
<sequence>MKSPSVLVLMDFSPKSFEALPQALVLAGGKPVYVLHIVETSFFSAKVNMEAITKNLLGQLLLAFPHFPKEHFICTSGAFNKVLKEQISALNVALVVMGQNGEKGALETFFLGSHVKSIVKTAGVPTLLLKSYTPVPYTHVLIPSDLSAESKEHIAHMVALFPKARFSVVYMYTVPFENRLSLYGLNQNEAETFKMGFENEEEDRAKLFFKHLTDTYPNMRCMVRNESVSPATFVELADTLEADLIAVHTTGNFSFLAFDLLEICEDDILIHQK</sequence>
<feature type="domain" description="UspA" evidence="2">
    <location>
        <begin position="6"/>
        <end position="130"/>
    </location>
</feature>
<dbReference type="InterPro" id="IPR006016">
    <property type="entry name" value="UspA"/>
</dbReference>